<dbReference type="EMBL" id="CP053586">
    <property type="protein sequence ID" value="WNZ23517.1"/>
    <property type="molecule type" value="Genomic_DNA"/>
</dbReference>
<evidence type="ECO:0000313" key="8">
    <source>
        <dbReference type="EMBL" id="WNZ23517.1"/>
    </source>
</evidence>
<keyword evidence="5 6" id="KW-0413">Isomerase</keyword>
<dbReference type="PANTHER" id="PTHR43811:SF19">
    <property type="entry name" value="39 KDA FK506-BINDING NUCLEAR PROTEIN"/>
    <property type="match status" value="1"/>
</dbReference>
<dbReference type="Gene3D" id="2.60.120.380">
    <property type="match status" value="2"/>
</dbReference>
<evidence type="ECO:0000256" key="4">
    <source>
        <dbReference type="ARBA" id="ARBA00023110"/>
    </source>
</evidence>
<keyword evidence="4 6" id="KW-0697">Rotamase</keyword>
<dbReference type="FunFam" id="3.10.50.40:FF:000047">
    <property type="entry name" value="Peptidylprolyl isomerase"/>
    <property type="match status" value="1"/>
</dbReference>
<dbReference type="EC" id="5.2.1.8" evidence="3 6"/>
<dbReference type="AlphaFoldDB" id="A0AA96WUH7"/>
<feature type="domain" description="PPIase FKBP-type" evidence="7">
    <location>
        <begin position="259"/>
        <end position="347"/>
    </location>
</feature>
<sequence>MAKDPGQTLRTASLFRLRATPKTVRETLSAADRVDLWKLTPKVRSSLNLRLSGLAKRANADVTLLNAAGRVLASSRKPGNKVETLSNILLTPGTFYVRVNLRRGSADTRYALTLSATPTSDQFGNSFETATSLRTATGSGSDFVGNSDPDDFIRFSPLVAGRFDFTLTGLTDDANLELYDSNRNLILTSTNSGTTDEQINQRLTGIAGSTYYLRILPAAGKETNYTFNYAFVPDTPTRTASGLQYIDLTTGNGPTPTSGQTVTVQYTGILVDGTKFDSSRDRNQPFSFAIGTGQVIPGWDEGLSSMSVGSRRQLIIPPNLAYGSRGVPGTIPPNAALIFDVEIIGIS</sequence>
<dbReference type="Gene3D" id="3.10.50.40">
    <property type="match status" value="1"/>
</dbReference>
<evidence type="ECO:0000256" key="1">
    <source>
        <dbReference type="ARBA" id="ARBA00000971"/>
    </source>
</evidence>
<protein>
    <recommendedName>
        <fullName evidence="3 6">peptidylprolyl isomerase</fullName>
        <ecNumber evidence="3 6">5.2.1.8</ecNumber>
    </recommendedName>
</protein>
<proteinExistence type="inferred from homology"/>
<name>A0AA96WUH7_9CYAN</name>
<organism evidence="8">
    <name type="scientific">Leptolyngbya sp. NK1-12</name>
    <dbReference type="NCBI Taxonomy" id="2547451"/>
    <lineage>
        <taxon>Bacteria</taxon>
        <taxon>Bacillati</taxon>
        <taxon>Cyanobacteriota</taxon>
        <taxon>Cyanophyceae</taxon>
        <taxon>Leptolyngbyales</taxon>
        <taxon>Leptolyngbyaceae</taxon>
        <taxon>Leptolyngbya group</taxon>
        <taxon>Leptolyngbya</taxon>
    </lineage>
</organism>
<dbReference type="PANTHER" id="PTHR43811">
    <property type="entry name" value="FKBP-TYPE PEPTIDYL-PROLYL CIS-TRANS ISOMERASE FKPA"/>
    <property type="match status" value="1"/>
</dbReference>
<dbReference type="Pfam" id="PF00254">
    <property type="entry name" value="FKBP_C"/>
    <property type="match status" value="1"/>
</dbReference>
<dbReference type="GO" id="GO:0003755">
    <property type="term" value="F:peptidyl-prolyl cis-trans isomerase activity"/>
    <property type="evidence" value="ECO:0007669"/>
    <property type="project" value="UniProtKB-KW"/>
</dbReference>
<evidence type="ECO:0000259" key="7">
    <source>
        <dbReference type="PROSITE" id="PS50059"/>
    </source>
</evidence>
<comment type="catalytic activity">
    <reaction evidence="1 6">
        <text>[protein]-peptidylproline (omega=180) = [protein]-peptidylproline (omega=0)</text>
        <dbReference type="Rhea" id="RHEA:16237"/>
        <dbReference type="Rhea" id="RHEA-COMP:10747"/>
        <dbReference type="Rhea" id="RHEA-COMP:10748"/>
        <dbReference type="ChEBI" id="CHEBI:83833"/>
        <dbReference type="ChEBI" id="CHEBI:83834"/>
        <dbReference type="EC" id="5.2.1.8"/>
    </reaction>
</comment>
<dbReference type="RefSeq" id="WP_316435209.1">
    <property type="nucleotide sequence ID" value="NZ_CP053586.1"/>
</dbReference>
<reference evidence="8" key="1">
    <citation type="submission" date="2020-05" db="EMBL/GenBank/DDBJ databases">
        <authorList>
            <person name="Zhu T."/>
            <person name="Keshari N."/>
            <person name="Lu X."/>
        </authorList>
    </citation>
    <scope>NUCLEOTIDE SEQUENCE</scope>
    <source>
        <strain evidence="8">NK1-12</strain>
    </source>
</reference>
<dbReference type="InterPro" id="IPR046357">
    <property type="entry name" value="PPIase_dom_sf"/>
</dbReference>
<evidence type="ECO:0000256" key="5">
    <source>
        <dbReference type="ARBA" id="ARBA00023235"/>
    </source>
</evidence>
<dbReference type="PROSITE" id="PS50059">
    <property type="entry name" value="FKBP_PPIASE"/>
    <property type="match status" value="1"/>
</dbReference>
<dbReference type="SUPFAM" id="SSF89260">
    <property type="entry name" value="Collagen-binding domain"/>
    <property type="match status" value="2"/>
</dbReference>
<dbReference type="InterPro" id="IPR001179">
    <property type="entry name" value="PPIase_FKBP_dom"/>
</dbReference>
<evidence type="ECO:0000256" key="3">
    <source>
        <dbReference type="ARBA" id="ARBA00013194"/>
    </source>
</evidence>
<dbReference type="SUPFAM" id="SSF54534">
    <property type="entry name" value="FKBP-like"/>
    <property type="match status" value="1"/>
</dbReference>
<gene>
    <name evidence="8" type="ORF">HJG54_12090</name>
</gene>
<evidence type="ECO:0000256" key="6">
    <source>
        <dbReference type="PROSITE-ProRule" id="PRU00277"/>
    </source>
</evidence>
<accession>A0AA96WUH7</accession>
<evidence type="ECO:0000256" key="2">
    <source>
        <dbReference type="ARBA" id="ARBA00006577"/>
    </source>
</evidence>
<comment type="similarity">
    <text evidence="2">Belongs to the FKBP-type PPIase family.</text>
</comment>